<name>A0A8J3E4T0_9PROT</name>
<evidence type="ECO:0000313" key="3">
    <source>
        <dbReference type="EMBL" id="GGF26744.1"/>
    </source>
</evidence>
<dbReference type="EMBL" id="BMJQ01000009">
    <property type="protein sequence ID" value="GGF26744.1"/>
    <property type="molecule type" value="Genomic_DNA"/>
</dbReference>
<accession>A0A8J3E4T0</accession>
<dbReference type="Pfam" id="PF07589">
    <property type="entry name" value="PEP-CTERM"/>
    <property type="match status" value="1"/>
</dbReference>
<dbReference type="AlphaFoldDB" id="A0A8J3E4T0"/>
<dbReference type="NCBIfam" id="TIGR02595">
    <property type="entry name" value="PEP_CTERM"/>
    <property type="match status" value="1"/>
</dbReference>
<keyword evidence="1" id="KW-0732">Signal</keyword>
<protein>
    <recommendedName>
        <fullName evidence="2">Ice-binding protein C-terminal domain-containing protein</fullName>
    </recommendedName>
</protein>
<keyword evidence="4" id="KW-1185">Reference proteome</keyword>
<organism evidence="3 4">
    <name type="scientific">Aliidongia dinghuensis</name>
    <dbReference type="NCBI Taxonomy" id="1867774"/>
    <lineage>
        <taxon>Bacteria</taxon>
        <taxon>Pseudomonadati</taxon>
        <taxon>Pseudomonadota</taxon>
        <taxon>Alphaproteobacteria</taxon>
        <taxon>Rhodospirillales</taxon>
        <taxon>Dongiaceae</taxon>
        <taxon>Aliidongia</taxon>
    </lineage>
</organism>
<proteinExistence type="predicted"/>
<evidence type="ECO:0000256" key="1">
    <source>
        <dbReference type="SAM" id="SignalP"/>
    </source>
</evidence>
<dbReference type="InterPro" id="IPR013424">
    <property type="entry name" value="Ice-binding_C"/>
</dbReference>
<feature type="domain" description="Ice-binding protein C-terminal" evidence="2">
    <location>
        <begin position="167"/>
        <end position="190"/>
    </location>
</feature>
<evidence type="ECO:0000313" key="4">
    <source>
        <dbReference type="Proteomes" id="UP000646365"/>
    </source>
</evidence>
<sequence length="198" mass="20198">MRLGICFGIMCLGLAAVASTPAKADLIGSGTNTVDPSFYLGADVTADQENEGTQTLVSGLHYGPGAQSETSLDFTGTQITLTNDLAQPYCSGTLPCTDSFTGFDFVFSSGVDITSVSVDVASAADFSPTALTLVSPNEILLNLTGVNAAVGDQLKLDLTFPGSTTSAPEPLSLALFGTGLAGLLALRHRRSTLPGSNA</sequence>
<dbReference type="Proteomes" id="UP000646365">
    <property type="component" value="Unassembled WGS sequence"/>
</dbReference>
<reference evidence="3" key="2">
    <citation type="submission" date="2020-09" db="EMBL/GenBank/DDBJ databases">
        <authorList>
            <person name="Sun Q."/>
            <person name="Zhou Y."/>
        </authorList>
    </citation>
    <scope>NUCLEOTIDE SEQUENCE</scope>
    <source>
        <strain evidence="3">CGMCC 1.15725</strain>
    </source>
</reference>
<evidence type="ECO:0000259" key="2">
    <source>
        <dbReference type="Pfam" id="PF07589"/>
    </source>
</evidence>
<gene>
    <name evidence="3" type="ORF">GCM10011611_35990</name>
</gene>
<comment type="caution">
    <text evidence="3">The sequence shown here is derived from an EMBL/GenBank/DDBJ whole genome shotgun (WGS) entry which is preliminary data.</text>
</comment>
<dbReference type="RefSeq" id="WP_189048238.1">
    <property type="nucleotide sequence ID" value="NZ_BMJQ01000009.1"/>
</dbReference>
<reference evidence="3" key="1">
    <citation type="journal article" date="2014" name="Int. J. Syst. Evol. Microbiol.">
        <title>Complete genome sequence of Corynebacterium casei LMG S-19264T (=DSM 44701T), isolated from a smear-ripened cheese.</title>
        <authorList>
            <consortium name="US DOE Joint Genome Institute (JGI-PGF)"/>
            <person name="Walter F."/>
            <person name="Albersmeier A."/>
            <person name="Kalinowski J."/>
            <person name="Ruckert C."/>
        </authorList>
    </citation>
    <scope>NUCLEOTIDE SEQUENCE</scope>
    <source>
        <strain evidence="3">CGMCC 1.15725</strain>
    </source>
</reference>
<feature type="chain" id="PRO_5035211656" description="Ice-binding protein C-terminal domain-containing protein" evidence="1">
    <location>
        <begin position="25"/>
        <end position="198"/>
    </location>
</feature>
<feature type="signal peptide" evidence="1">
    <location>
        <begin position="1"/>
        <end position="24"/>
    </location>
</feature>